<dbReference type="InterPro" id="IPR051312">
    <property type="entry name" value="Diverse_Substr_Oxidored"/>
</dbReference>
<evidence type="ECO:0000259" key="2">
    <source>
        <dbReference type="PROSITE" id="PS51387"/>
    </source>
</evidence>
<feature type="domain" description="FAD-binding PCMH-type" evidence="2">
    <location>
        <begin position="1"/>
        <end position="232"/>
    </location>
</feature>
<dbReference type="InterPro" id="IPR005107">
    <property type="entry name" value="CO_DH_flav_C"/>
</dbReference>
<dbReference type="Pfam" id="PF00941">
    <property type="entry name" value="FAD_binding_5"/>
    <property type="match status" value="1"/>
</dbReference>
<evidence type="ECO:0000313" key="3">
    <source>
        <dbReference type="EMBL" id="RYC67283.1"/>
    </source>
</evidence>
<dbReference type="InterPro" id="IPR016166">
    <property type="entry name" value="FAD-bd_PCMH"/>
</dbReference>
<dbReference type="InterPro" id="IPR016167">
    <property type="entry name" value="FAD-bd_PCMH_sub1"/>
</dbReference>
<dbReference type="Gene3D" id="3.30.465.10">
    <property type="match status" value="2"/>
</dbReference>
<dbReference type="SUPFAM" id="SSF55447">
    <property type="entry name" value="CO dehydrogenase flavoprotein C-terminal domain-like"/>
    <property type="match status" value="1"/>
</dbReference>
<dbReference type="InterPro" id="IPR036683">
    <property type="entry name" value="CO_DH_flav_C_dom_sf"/>
</dbReference>
<protein>
    <submittedName>
        <fullName evidence="3">Xanthine dehydrogenase family protein subunit M</fullName>
    </submittedName>
</protein>
<keyword evidence="1" id="KW-0285">Flavoprotein</keyword>
<dbReference type="GO" id="GO:0016491">
    <property type="term" value="F:oxidoreductase activity"/>
    <property type="evidence" value="ECO:0007669"/>
    <property type="project" value="InterPro"/>
</dbReference>
<dbReference type="PROSITE" id="PS51387">
    <property type="entry name" value="FAD_PCMH"/>
    <property type="match status" value="1"/>
</dbReference>
<dbReference type="PANTHER" id="PTHR42659:SF1">
    <property type="entry name" value="OXIDOREDUCTASE"/>
    <property type="match status" value="1"/>
</dbReference>
<dbReference type="Proteomes" id="UP000290407">
    <property type="component" value="Unassembled WGS sequence"/>
</dbReference>
<dbReference type="Gene3D" id="3.30.43.10">
    <property type="entry name" value="Uridine Diphospho-n-acetylenolpyruvylglucosamine Reductase, domain 2"/>
    <property type="match status" value="1"/>
</dbReference>
<keyword evidence="4" id="KW-1185">Reference proteome</keyword>
<reference evidence="3 4" key="1">
    <citation type="submission" date="2019-01" db="EMBL/GenBank/DDBJ databases">
        <title>Spirosoma flava sp. nov., a propanil-degrading bacterium isolated from herbicide-contaminated soil.</title>
        <authorList>
            <person name="Zhang L."/>
            <person name="Jiang J.-D."/>
        </authorList>
    </citation>
    <scope>NUCLEOTIDE SEQUENCE [LARGE SCALE GENOMIC DNA]</scope>
    <source>
        <strain evidence="3 4">TY50</strain>
    </source>
</reference>
<sequence length="342" mass="36814">MNPFAYSRPASLADTVNELAGSSRSRIIAGGTNLIDLMKENVERPAQLIDINRLPFSTIDELPDGGLRLGALVTNADTAYHPLVEQRYPLLSQTILAGASPQLRNMATNGGNLFQRTRCYYFYDTSMPCNKRAATNNGPGGCAAYGGYNRIHAILGTTDDTNGQSSCVATYPSDMAVALTALDAVVQVTGPNGDRSIPMADFHRLPGAEPWRDNTTQPGEVVTAIDLPTRGFPDHYTYIKVRDRSSYAFALVSVAVGLEMDGDVVRDARIALGGVAHKPWRKSEAEQLLIGKTLSPETIRPVADALLAGARGYGHNDFKIELAHRAIIRAVLKSGLDNGAVE</sequence>
<comment type="caution">
    <text evidence="3">The sequence shown here is derived from an EMBL/GenBank/DDBJ whole genome shotgun (WGS) entry which is preliminary data.</text>
</comment>
<name>A0A4Q2UDL4_9BACT</name>
<dbReference type="SUPFAM" id="SSF56176">
    <property type="entry name" value="FAD-binding/transporter-associated domain-like"/>
    <property type="match status" value="1"/>
</dbReference>
<dbReference type="PANTHER" id="PTHR42659">
    <property type="entry name" value="XANTHINE DEHYDROGENASE SUBUNIT C-RELATED"/>
    <property type="match status" value="1"/>
</dbReference>
<dbReference type="Pfam" id="PF03450">
    <property type="entry name" value="CO_deh_flav_C"/>
    <property type="match status" value="1"/>
</dbReference>
<keyword evidence="1" id="KW-0274">FAD</keyword>
<organism evidence="3 4">
    <name type="scientific">Spirosoma sordidisoli</name>
    <dbReference type="NCBI Taxonomy" id="2502893"/>
    <lineage>
        <taxon>Bacteria</taxon>
        <taxon>Pseudomonadati</taxon>
        <taxon>Bacteroidota</taxon>
        <taxon>Cytophagia</taxon>
        <taxon>Cytophagales</taxon>
        <taxon>Cytophagaceae</taxon>
        <taxon>Spirosoma</taxon>
    </lineage>
</organism>
<dbReference type="Gene3D" id="3.30.390.50">
    <property type="entry name" value="CO dehydrogenase flavoprotein, C-terminal domain"/>
    <property type="match status" value="1"/>
</dbReference>
<dbReference type="InterPro" id="IPR016169">
    <property type="entry name" value="FAD-bd_PCMH_sub2"/>
</dbReference>
<dbReference type="InterPro" id="IPR036318">
    <property type="entry name" value="FAD-bd_PCMH-like_sf"/>
</dbReference>
<dbReference type="SMART" id="SM01092">
    <property type="entry name" value="CO_deh_flav_C"/>
    <property type="match status" value="1"/>
</dbReference>
<proteinExistence type="predicted"/>
<evidence type="ECO:0000313" key="4">
    <source>
        <dbReference type="Proteomes" id="UP000290407"/>
    </source>
</evidence>
<dbReference type="InterPro" id="IPR002346">
    <property type="entry name" value="Mopterin_DH_FAD-bd"/>
</dbReference>
<evidence type="ECO:0000256" key="1">
    <source>
        <dbReference type="ARBA" id="ARBA00022827"/>
    </source>
</evidence>
<dbReference type="RefSeq" id="WP_129605120.1">
    <property type="nucleotide sequence ID" value="NZ_SBLB01000008.1"/>
</dbReference>
<gene>
    <name evidence="3" type="ORF">EQG79_24510</name>
</gene>
<accession>A0A4Q2UDL4</accession>
<dbReference type="EMBL" id="SBLB01000008">
    <property type="protein sequence ID" value="RYC67283.1"/>
    <property type="molecule type" value="Genomic_DNA"/>
</dbReference>
<dbReference type="AlphaFoldDB" id="A0A4Q2UDL4"/>
<dbReference type="GO" id="GO:0071949">
    <property type="term" value="F:FAD binding"/>
    <property type="evidence" value="ECO:0007669"/>
    <property type="project" value="InterPro"/>
</dbReference>